<dbReference type="Pfam" id="PF04055">
    <property type="entry name" value="Radical_SAM"/>
    <property type="match status" value="1"/>
</dbReference>
<dbReference type="PANTHER" id="PTHR11135:SF0">
    <property type="entry name" value="ELONGATOR COMPLEX PROTEIN 3"/>
    <property type="match status" value="1"/>
</dbReference>
<dbReference type="KEGG" id="dov:DSCO28_43260"/>
<dbReference type="Gene3D" id="3.80.30.20">
    <property type="entry name" value="tm_1862 like domain"/>
    <property type="match status" value="1"/>
</dbReference>
<organism evidence="8 9">
    <name type="scientific">Desulfosarcina ovata subsp. sediminis</name>
    <dbReference type="NCBI Taxonomy" id="885957"/>
    <lineage>
        <taxon>Bacteria</taxon>
        <taxon>Pseudomonadati</taxon>
        <taxon>Thermodesulfobacteriota</taxon>
        <taxon>Desulfobacteria</taxon>
        <taxon>Desulfobacterales</taxon>
        <taxon>Desulfosarcinaceae</taxon>
        <taxon>Desulfosarcina</taxon>
    </lineage>
</organism>
<dbReference type="InterPro" id="IPR039661">
    <property type="entry name" value="ELP3"/>
</dbReference>
<evidence type="ECO:0000256" key="5">
    <source>
        <dbReference type="ARBA" id="ARBA00023004"/>
    </source>
</evidence>
<dbReference type="InterPro" id="IPR032432">
    <property type="entry name" value="Radical_SAM_C"/>
</dbReference>
<dbReference type="GO" id="GO:0051539">
    <property type="term" value="F:4 iron, 4 sulfur cluster binding"/>
    <property type="evidence" value="ECO:0007669"/>
    <property type="project" value="UniProtKB-KW"/>
</dbReference>
<proteinExistence type="predicted"/>
<dbReference type="InterPro" id="IPR058240">
    <property type="entry name" value="rSAM_sf"/>
</dbReference>
<feature type="domain" description="Radical SAM core" evidence="7">
    <location>
        <begin position="8"/>
        <end position="248"/>
    </location>
</feature>
<evidence type="ECO:0000256" key="1">
    <source>
        <dbReference type="ARBA" id="ARBA00001966"/>
    </source>
</evidence>
<dbReference type="SFLD" id="SFLDG01082">
    <property type="entry name" value="B12-binding_domain_containing"/>
    <property type="match status" value="1"/>
</dbReference>
<dbReference type="SFLD" id="SFLDG01086">
    <property type="entry name" value="elongater_protein-like"/>
    <property type="match status" value="1"/>
</dbReference>
<dbReference type="SMART" id="SM00729">
    <property type="entry name" value="Elp3"/>
    <property type="match status" value="1"/>
</dbReference>
<keyword evidence="2" id="KW-0004">4Fe-4S</keyword>
<dbReference type="InterPro" id="IPR006638">
    <property type="entry name" value="Elp3/MiaA/NifB-like_rSAM"/>
</dbReference>
<keyword evidence="5" id="KW-0408">Iron</keyword>
<dbReference type="AlphaFoldDB" id="A0A5K7ZU82"/>
<dbReference type="CDD" id="cd01335">
    <property type="entry name" value="Radical_SAM"/>
    <property type="match status" value="1"/>
</dbReference>
<dbReference type="InterPro" id="IPR023404">
    <property type="entry name" value="rSAM_horseshoe"/>
</dbReference>
<dbReference type="GO" id="GO:0002926">
    <property type="term" value="P:tRNA wobble base 5-methoxycarbonylmethyl-2-thiouridinylation"/>
    <property type="evidence" value="ECO:0007669"/>
    <property type="project" value="TreeGrafter"/>
</dbReference>
<protein>
    <submittedName>
        <fullName evidence="8">Radical SAM protein</fullName>
    </submittedName>
</protein>
<evidence type="ECO:0000256" key="3">
    <source>
        <dbReference type="ARBA" id="ARBA00022691"/>
    </source>
</evidence>
<dbReference type="PANTHER" id="PTHR11135">
    <property type="entry name" value="HISTONE ACETYLTRANSFERASE-RELATED"/>
    <property type="match status" value="1"/>
</dbReference>
<dbReference type="PROSITE" id="PS51918">
    <property type="entry name" value="RADICAL_SAM"/>
    <property type="match status" value="1"/>
</dbReference>
<dbReference type="RefSeq" id="WP_155323893.1">
    <property type="nucleotide sequence ID" value="NZ_AP021876.1"/>
</dbReference>
<dbReference type="SFLD" id="SFLDS00029">
    <property type="entry name" value="Radical_SAM"/>
    <property type="match status" value="1"/>
</dbReference>
<sequence length="355" mass="39342">MKRPDNTAPVDRHLIIPLFIPHLGCPHQCVFCNQRTITGATAHTPSTEQIRTEVKRFLRHAKKRYASVQISFFGGNFLGLAPHIMQQLLDAAVPFVQRGDVNSLRFSTRPDTVSHQTLDRIGDYPVSTVELGVQSMNDNVLRAVARGHQAADTVTAARLVKERGYQLGLQMMVGLPGDDNDGALATARRLVALKPDFIRIYPTLVLAGSPLADLWRHGRYQPMALDACVTLVKKLFLLFNRHQIPVVRMGLQASDGLADGRNLLAGPYHPAFGHLVHGEIVLDAIQSILADDCPANGHLSIVTHPKMVSRVQGLNKRNLRQIREMYPLSEVLITQDENFAPNQIRVGGQTLYLDT</sequence>
<evidence type="ECO:0000256" key="2">
    <source>
        <dbReference type="ARBA" id="ARBA00022485"/>
    </source>
</evidence>
<evidence type="ECO:0000259" key="7">
    <source>
        <dbReference type="PROSITE" id="PS51918"/>
    </source>
</evidence>
<evidence type="ECO:0000256" key="4">
    <source>
        <dbReference type="ARBA" id="ARBA00022723"/>
    </source>
</evidence>
<gene>
    <name evidence="8" type="ORF">DSCO28_43260</name>
</gene>
<keyword evidence="3" id="KW-0949">S-adenosyl-L-methionine</keyword>
<keyword evidence="6" id="KW-0411">Iron-sulfur</keyword>
<evidence type="ECO:0000256" key="6">
    <source>
        <dbReference type="ARBA" id="ARBA00023014"/>
    </source>
</evidence>
<reference evidence="8 9" key="1">
    <citation type="submission" date="2019-11" db="EMBL/GenBank/DDBJ databases">
        <title>Comparative genomics of hydrocarbon-degrading Desulfosarcina strains.</title>
        <authorList>
            <person name="Watanabe M."/>
            <person name="Kojima H."/>
            <person name="Fukui M."/>
        </authorList>
    </citation>
    <scope>NUCLEOTIDE SEQUENCE [LARGE SCALE GENOMIC DNA]</scope>
    <source>
        <strain evidence="8 9">28bB2T</strain>
    </source>
</reference>
<dbReference type="GO" id="GO:0005737">
    <property type="term" value="C:cytoplasm"/>
    <property type="evidence" value="ECO:0007669"/>
    <property type="project" value="TreeGrafter"/>
</dbReference>
<dbReference type="Proteomes" id="UP000425960">
    <property type="component" value="Chromosome"/>
</dbReference>
<comment type="cofactor">
    <cofactor evidence="1">
        <name>[4Fe-4S] cluster</name>
        <dbReference type="ChEBI" id="CHEBI:49883"/>
    </cofactor>
</comment>
<name>A0A5K7ZU82_9BACT</name>
<dbReference type="GO" id="GO:0046872">
    <property type="term" value="F:metal ion binding"/>
    <property type="evidence" value="ECO:0007669"/>
    <property type="project" value="UniProtKB-KW"/>
</dbReference>
<evidence type="ECO:0000313" key="8">
    <source>
        <dbReference type="EMBL" id="BBO83760.1"/>
    </source>
</evidence>
<keyword evidence="4" id="KW-0479">Metal-binding</keyword>
<dbReference type="GO" id="GO:0003824">
    <property type="term" value="F:catalytic activity"/>
    <property type="evidence" value="ECO:0007669"/>
    <property type="project" value="InterPro"/>
</dbReference>
<evidence type="ECO:0000313" key="9">
    <source>
        <dbReference type="Proteomes" id="UP000425960"/>
    </source>
</evidence>
<dbReference type="SUPFAM" id="SSF102114">
    <property type="entry name" value="Radical SAM enzymes"/>
    <property type="match status" value="1"/>
</dbReference>
<dbReference type="EMBL" id="AP021876">
    <property type="protein sequence ID" value="BBO83760.1"/>
    <property type="molecule type" value="Genomic_DNA"/>
</dbReference>
<dbReference type="Pfam" id="PF16199">
    <property type="entry name" value="Radical_SAM_C"/>
    <property type="match status" value="1"/>
</dbReference>
<dbReference type="InterPro" id="IPR007197">
    <property type="entry name" value="rSAM"/>
</dbReference>
<accession>A0A5K7ZU82</accession>